<feature type="signal peptide" evidence="1">
    <location>
        <begin position="1"/>
        <end position="20"/>
    </location>
</feature>
<keyword evidence="1" id="KW-0732">Signal</keyword>
<dbReference type="RefSeq" id="WP_139224926.1">
    <property type="nucleotide sequence ID" value="NZ_FOVF01000010.1"/>
</dbReference>
<evidence type="ECO:0000313" key="3">
    <source>
        <dbReference type="Proteomes" id="UP000198575"/>
    </source>
</evidence>
<dbReference type="Pfam" id="PF13620">
    <property type="entry name" value="CarboxypepD_reg"/>
    <property type="match status" value="1"/>
</dbReference>
<dbReference type="Gene3D" id="2.60.120.380">
    <property type="match status" value="1"/>
</dbReference>
<evidence type="ECO:0000256" key="1">
    <source>
        <dbReference type="SAM" id="SignalP"/>
    </source>
</evidence>
<dbReference type="EMBL" id="FOVF01000010">
    <property type="protein sequence ID" value="SFN26462.1"/>
    <property type="molecule type" value="Genomic_DNA"/>
</dbReference>
<dbReference type="Proteomes" id="UP000198575">
    <property type="component" value="Unassembled WGS sequence"/>
</dbReference>
<dbReference type="GO" id="GO:0004180">
    <property type="term" value="F:carboxypeptidase activity"/>
    <property type="evidence" value="ECO:0007669"/>
    <property type="project" value="UniProtKB-KW"/>
</dbReference>
<feature type="chain" id="PRO_5011538667" evidence="1">
    <location>
        <begin position="21"/>
        <end position="376"/>
    </location>
</feature>
<dbReference type="OrthoDB" id="28717at2"/>
<dbReference type="AlphaFoldDB" id="A0A1I4XKZ6"/>
<protein>
    <submittedName>
        <fullName evidence="2">Carboxypeptidase regulatory-like domain-containing protein</fullName>
    </submittedName>
</protein>
<dbReference type="SUPFAM" id="SSF49478">
    <property type="entry name" value="Cna protein B-type domain"/>
    <property type="match status" value="1"/>
</dbReference>
<sequence length="376" mass="39240">MRVRAALFIGLVMSAPPAWAGSIAGQVSASPDGTPISGFAVNLLNAAGGKGWAVVQSLTTNASGSYLFSGVAAGNYIIQAVPMNTPQQCLYAQRYFDSMAPYDAGRLDSSADVISIGAGTNITGINFALNTVGSLQGTVTNGSVGLGGVQVRLQDRSDGRYHVDAVTSASSGTLGTFTVCGVDPGSYLFWIHDLDAQYDDRIAPGPYIIISGSQFTIGNLVMQPMPVDPYEPNSTLETGTSLPSISLSWDSSGALLSTRGNDVDFYCFEALAGDHYLITTTTDVSISGEPSTSPWVDPVLGWFSTSPASLLLSNDDAPGQRNARLETGSVTISGRYCVGVTTYGDPDFNGSGQASAGRYALHILKSDTLFDDGFDP</sequence>
<keyword evidence="2" id="KW-0378">Hydrolase</keyword>
<reference evidence="2 3" key="1">
    <citation type="submission" date="2016-10" db="EMBL/GenBank/DDBJ databases">
        <authorList>
            <person name="de Groot N.N."/>
        </authorList>
    </citation>
    <scope>NUCLEOTIDE SEQUENCE [LARGE SCALE GENOMIC DNA]</scope>
    <source>
        <strain evidence="2 3">CGMCC 1.7659</strain>
    </source>
</reference>
<dbReference type="InterPro" id="IPR013783">
    <property type="entry name" value="Ig-like_fold"/>
</dbReference>
<organism evidence="2 3">
    <name type="scientific">Dokdonella immobilis</name>
    <dbReference type="NCBI Taxonomy" id="578942"/>
    <lineage>
        <taxon>Bacteria</taxon>
        <taxon>Pseudomonadati</taxon>
        <taxon>Pseudomonadota</taxon>
        <taxon>Gammaproteobacteria</taxon>
        <taxon>Lysobacterales</taxon>
        <taxon>Rhodanobacteraceae</taxon>
        <taxon>Dokdonella</taxon>
    </lineage>
</organism>
<accession>A0A1I4XKZ6</accession>
<keyword evidence="2" id="KW-0121">Carboxypeptidase</keyword>
<gene>
    <name evidence="2" type="ORF">SAMN05216289_11095</name>
</gene>
<evidence type="ECO:0000313" key="2">
    <source>
        <dbReference type="EMBL" id="SFN26462.1"/>
    </source>
</evidence>
<keyword evidence="2" id="KW-0645">Protease</keyword>
<keyword evidence="3" id="KW-1185">Reference proteome</keyword>
<dbReference type="STRING" id="578942.SAMN05216289_11095"/>
<proteinExistence type="predicted"/>
<name>A0A1I4XKZ6_9GAMM</name>
<dbReference type="Gene3D" id="2.60.40.10">
    <property type="entry name" value="Immunoglobulins"/>
    <property type="match status" value="1"/>
</dbReference>